<feature type="domain" description="ZP" evidence="4">
    <location>
        <begin position="4"/>
        <end position="176"/>
    </location>
</feature>
<feature type="transmembrane region" description="Helical" evidence="3">
    <location>
        <begin position="322"/>
        <end position="344"/>
    </location>
</feature>
<dbReference type="InterPro" id="IPR056953">
    <property type="entry name" value="CUT_N"/>
</dbReference>
<evidence type="ECO:0000259" key="4">
    <source>
        <dbReference type="SMART" id="SM00241"/>
    </source>
</evidence>
<dbReference type="InterPro" id="IPR001507">
    <property type="entry name" value="ZP_dom"/>
</dbReference>
<protein>
    <recommendedName>
        <fullName evidence="4">ZP domain-containing protein</fullName>
    </recommendedName>
</protein>
<evidence type="ECO:0000256" key="3">
    <source>
        <dbReference type="SAM" id="Phobius"/>
    </source>
</evidence>
<evidence type="ECO:0000256" key="2">
    <source>
        <dbReference type="ARBA" id="ARBA00022729"/>
    </source>
</evidence>
<evidence type="ECO:0000256" key="1">
    <source>
        <dbReference type="ARBA" id="ARBA00022460"/>
    </source>
</evidence>
<sequence>MRLACNHLYANKLSKCHLNYCSQSIQQPFFMDVPYRDGCNVRRHRSQPPITITYEVTVVVQRHPLFITAGDRAYRLKCVYRQIDNGFLTQKLNINDLPSRSLEGVSKPLCRYDVMTSMNGPILQIVNVGEPLIFWLLRHLRQKKLFQFADQIMVHFVCQLTFCRAVDQGCEGITFERTYADNNSTSRGQSASSNVFKEVKIPDHSATYKSSIGIQDVYGLEITRFDEHRKRSQDYRTETISSVFDLSPNRAVEPMPSPFPANIYYAKPRFTRSDKHPPIENITVEVEAKKMLVFSSDDNERINTSSNCRHNIVDDSLCNRIIIGQAVLLAAAVLLQVTSIVVIITQRRNP</sequence>
<dbReference type="OrthoDB" id="6139674at2759"/>
<proteinExistence type="predicted"/>
<name>A0A0D8XHP8_DICVI</name>
<accession>A0A0D8XHP8</accession>
<evidence type="ECO:0000313" key="5">
    <source>
        <dbReference type="EMBL" id="KJH41861.1"/>
    </source>
</evidence>
<keyword evidence="2" id="KW-0732">Signal</keyword>
<keyword evidence="6" id="KW-1185">Reference proteome</keyword>
<reference evidence="6" key="2">
    <citation type="journal article" date="2016" name="Sci. Rep.">
        <title>Dictyocaulus viviparus genome, variome and transcriptome elucidate lungworm biology and support future intervention.</title>
        <authorList>
            <person name="McNulty S.N."/>
            <person name="Strube C."/>
            <person name="Rosa B.A."/>
            <person name="Martin J.C."/>
            <person name="Tyagi R."/>
            <person name="Choi Y.J."/>
            <person name="Wang Q."/>
            <person name="Hallsworth Pepin K."/>
            <person name="Zhang X."/>
            <person name="Ozersky P."/>
            <person name="Wilson R.K."/>
            <person name="Sternberg P.W."/>
            <person name="Gasser R.B."/>
            <person name="Mitreva M."/>
        </authorList>
    </citation>
    <scope>NUCLEOTIDE SEQUENCE [LARGE SCALE GENOMIC DNA]</scope>
    <source>
        <strain evidence="6">HannoverDv2000</strain>
    </source>
</reference>
<dbReference type="PANTHER" id="PTHR22907:SF58">
    <property type="entry name" value="ZP DOMAIN-CONTAINING PROTEIN"/>
    <property type="match status" value="1"/>
</dbReference>
<dbReference type="Proteomes" id="UP000053766">
    <property type="component" value="Unassembled WGS sequence"/>
</dbReference>
<dbReference type="SMART" id="SM00241">
    <property type="entry name" value="ZP"/>
    <property type="match status" value="1"/>
</dbReference>
<keyword evidence="3" id="KW-0472">Membrane</keyword>
<dbReference type="Pfam" id="PF25057">
    <property type="entry name" value="CUT_N"/>
    <property type="match status" value="1"/>
</dbReference>
<gene>
    <name evidence="5" type="ORF">DICVIV_12155</name>
</gene>
<dbReference type="InterPro" id="IPR051962">
    <property type="entry name" value="Cuticlin"/>
</dbReference>
<dbReference type="AlphaFoldDB" id="A0A0D8XHP8"/>
<dbReference type="GO" id="GO:0042302">
    <property type="term" value="F:structural constituent of cuticle"/>
    <property type="evidence" value="ECO:0007669"/>
    <property type="project" value="UniProtKB-KW"/>
</dbReference>
<reference evidence="5 6" key="1">
    <citation type="submission" date="2013-11" db="EMBL/GenBank/DDBJ databases">
        <title>Draft genome of the bovine lungworm Dictyocaulus viviparus.</title>
        <authorList>
            <person name="Mitreva M."/>
        </authorList>
    </citation>
    <scope>NUCLEOTIDE SEQUENCE [LARGE SCALE GENOMIC DNA]</scope>
    <source>
        <strain evidence="5 6">HannoverDv2000</strain>
    </source>
</reference>
<keyword evidence="3" id="KW-0812">Transmembrane</keyword>
<dbReference type="EMBL" id="KN716746">
    <property type="protein sequence ID" value="KJH41861.1"/>
    <property type="molecule type" value="Genomic_DNA"/>
</dbReference>
<dbReference type="PANTHER" id="PTHR22907">
    <property type="entry name" value="GH04558P"/>
    <property type="match status" value="1"/>
</dbReference>
<keyword evidence="3" id="KW-1133">Transmembrane helix</keyword>
<evidence type="ECO:0000313" key="6">
    <source>
        <dbReference type="Proteomes" id="UP000053766"/>
    </source>
</evidence>
<organism evidence="5 6">
    <name type="scientific">Dictyocaulus viviparus</name>
    <name type="common">Bovine lungworm</name>
    <dbReference type="NCBI Taxonomy" id="29172"/>
    <lineage>
        <taxon>Eukaryota</taxon>
        <taxon>Metazoa</taxon>
        <taxon>Ecdysozoa</taxon>
        <taxon>Nematoda</taxon>
        <taxon>Chromadorea</taxon>
        <taxon>Rhabditida</taxon>
        <taxon>Rhabditina</taxon>
        <taxon>Rhabditomorpha</taxon>
        <taxon>Strongyloidea</taxon>
        <taxon>Metastrongylidae</taxon>
        <taxon>Dictyocaulus</taxon>
    </lineage>
</organism>
<keyword evidence="1" id="KW-0193">Cuticle</keyword>